<feature type="transmembrane region" description="Helical" evidence="1">
    <location>
        <begin position="35"/>
        <end position="57"/>
    </location>
</feature>
<proteinExistence type="predicted"/>
<evidence type="ECO:0000259" key="2">
    <source>
        <dbReference type="Pfam" id="PF13038"/>
    </source>
</evidence>
<keyword evidence="4" id="KW-1185">Reference proteome</keyword>
<comment type="caution">
    <text evidence="3">The sequence shown here is derived from an EMBL/GenBank/DDBJ whole genome shotgun (WGS) entry which is preliminary data.</text>
</comment>
<evidence type="ECO:0000256" key="1">
    <source>
        <dbReference type="SAM" id="Phobius"/>
    </source>
</evidence>
<dbReference type="Proteomes" id="UP000295310">
    <property type="component" value="Unassembled WGS sequence"/>
</dbReference>
<dbReference type="EMBL" id="SCWA01000014">
    <property type="protein sequence ID" value="TDL95443.1"/>
    <property type="molecule type" value="Genomic_DNA"/>
</dbReference>
<dbReference type="Pfam" id="PF13038">
    <property type="entry name" value="DUF3899"/>
    <property type="match status" value="1"/>
</dbReference>
<gene>
    <name evidence="3" type="ORF">ERX27_08220</name>
</gene>
<name>A0A4R6BC64_9STAP</name>
<evidence type="ECO:0000313" key="4">
    <source>
        <dbReference type="Proteomes" id="UP000295310"/>
    </source>
</evidence>
<accession>A0A4R6BC64</accession>
<keyword evidence="1" id="KW-0812">Transmembrane</keyword>
<keyword evidence="1" id="KW-0472">Membrane</keyword>
<protein>
    <submittedName>
        <fullName evidence="3">DUF3899 domain-containing protein</fullName>
    </submittedName>
</protein>
<dbReference type="OrthoDB" id="2418490at2"/>
<feature type="transmembrane region" description="Helical" evidence="1">
    <location>
        <begin position="7"/>
        <end position="29"/>
    </location>
</feature>
<keyword evidence="1" id="KW-1133">Transmembrane helix</keyword>
<organism evidence="3 4">
    <name type="scientific">Macrococcus brunensis</name>
    <dbReference type="NCBI Taxonomy" id="198483"/>
    <lineage>
        <taxon>Bacteria</taxon>
        <taxon>Bacillati</taxon>
        <taxon>Bacillota</taxon>
        <taxon>Bacilli</taxon>
        <taxon>Bacillales</taxon>
        <taxon>Staphylococcaceae</taxon>
        <taxon>Macrococcus</taxon>
    </lineage>
</organism>
<dbReference type="RefSeq" id="WP_133432357.1">
    <property type="nucleotide sequence ID" value="NZ_SCWA01000014.1"/>
</dbReference>
<dbReference type="InterPro" id="IPR025007">
    <property type="entry name" value="DUF3899"/>
</dbReference>
<dbReference type="AlphaFoldDB" id="A0A4R6BC64"/>
<evidence type="ECO:0000313" key="3">
    <source>
        <dbReference type="EMBL" id="TDL95443.1"/>
    </source>
</evidence>
<feature type="domain" description="DUF3899" evidence="2">
    <location>
        <begin position="33"/>
        <end position="119"/>
    </location>
</feature>
<reference evidence="3 4" key="1">
    <citation type="submission" date="2019-01" db="EMBL/GenBank/DDBJ databases">
        <title>Draft genome sequences of the type strains of six Macrococcus species.</title>
        <authorList>
            <person name="Mazhar S."/>
            <person name="Altermann E."/>
            <person name="Hill C."/>
            <person name="Mcauliffe O."/>
        </authorList>
    </citation>
    <scope>NUCLEOTIDE SEQUENCE [LARGE SCALE GENOMIC DNA]</scope>
    <source>
        <strain evidence="3 4">CCM4811</strain>
    </source>
</reference>
<sequence>MKFKFYSLFISILLFLSIVSLFFYGFSMIHFFDTLFMYALLMFCIGLLIYLFSDGAFSIMGHSFRRFHYVTAPKRLKETMADDDLYNQKEVRIRNERYAFTVPMILTALAGIVISLVFSYLIK</sequence>
<feature type="transmembrane region" description="Helical" evidence="1">
    <location>
        <begin position="98"/>
        <end position="122"/>
    </location>
</feature>